<feature type="domain" description="Aldehyde dehydrogenase" evidence="3">
    <location>
        <begin position="1"/>
        <end position="71"/>
    </location>
</feature>
<dbReference type="AlphaFoldDB" id="A0A9Q8YFR2"/>
<dbReference type="SUPFAM" id="SSF53720">
    <property type="entry name" value="ALDH-like"/>
    <property type="match status" value="1"/>
</dbReference>
<protein>
    <submittedName>
        <fullName evidence="4">Aldehyde dehydrogenase family protein</fullName>
    </submittedName>
</protein>
<evidence type="ECO:0000259" key="3">
    <source>
        <dbReference type="Pfam" id="PF00171"/>
    </source>
</evidence>
<dbReference type="Proteomes" id="UP001055460">
    <property type="component" value="Plasmid pB"/>
</dbReference>
<dbReference type="Gene3D" id="3.40.605.10">
    <property type="entry name" value="Aldehyde Dehydrogenase, Chain A, domain 1"/>
    <property type="match status" value="1"/>
</dbReference>
<evidence type="ECO:0000313" key="4">
    <source>
        <dbReference type="EMBL" id="USJ27290.1"/>
    </source>
</evidence>
<evidence type="ECO:0000256" key="1">
    <source>
        <dbReference type="ARBA" id="ARBA00009986"/>
    </source>
</evidence>
<dbReference type="GO" id="GO:0004777">
    <property type="term" value="F:succinate-semialdehyde dehydrogenase (NAD+) activity"/>
    <property type="evidence" value="ECO:0007669"/>
    <property type="project" value="TreeGrafter"/>
</dbReference>
<dbReference type="Pfam" id="PF00171">
    <property type="entry name" value="Aldedh"/>
    <property type="match status" value="1"/>
</dbReference>
<gene>
    <name evidence="4" type="ORF">NE863_32990</name>
</gene>
<geneLocation type="plasmid" evidence="4 5">
    <name>pB</name>
</geneLocation>
<dbReference type="PANTHER" id="PTHR43353:SF5">
    <property type="entry name" value="SUCCINATE-SEMIALDEHYDE DEHYDROGENASE, MITOCHONDRIAL"/>
    <property type="match status" value="1"/>
</dbReference>
<dbReference type="RefSeq" id="WP_250806275.1">
    <property type="nucleotide sequence ID" value="NZ_CP030264.1"/>
</dbReference>
<dbReference type="InterPro" id="IPR016161">
    <property type="entry name" value="Ald_DH/histidinol_DH"/>
</dbReference>
<dbReference type="EMBL" id="CP098809">
    <property type="protein sequence ID" value="USJ27290.1"/>
    <property type="molecule type" value="Genomic_DNA"/>
</dbReference>
<organism evidence="4 5">
    <name type="scientific">Ensifer adhaerens</name>
    <name type="common">Sinorhizobium morelense</name>
    <dbReference type="NCBI Taxonomy" id="106592"/>
    <lineage>
        <taxon>Bacteria</taxon>
        <taxon>Pseudomonadati</taxon>
        <taxon>Pseudomonadota</taxon>
        <taxon>Alphaproteobacteria</taxon>
        <taxon>Hyphomicrobiales</taxon>
        <taxon>Rhizobiaceae</taxon>
        <taxon>Sinorhizobium/Ensifer group</taxon>
        <taxon>Ensifer</taxon>
    </lineage>
</organism>
<proteinExistence type="inferred from homology"/>
<evidence type="ECO:0000256" key="2">
    <source>
        <dbReference type="ARBA" id="ARBA00023002"/>
    </source>
</evidence>
<evidence type="ECO:0000313" key="5">
    <source>
        <dbReference type="Proteomes" id="UP001055460"/>
    </source>
</evidence>
<dbReference type="InterPro" id="IPR015590">
    <property type="entry name" value="Aldehyde_DH_dom"/>
</dbReference>
<comment type="similarity">
    <text evidence="1">Belongs to the aldehyde dehydrogenase family.</text>
</comment>
<keyword evidence="2" id="KW-0560">Oxidoreductase</keyword>
<dbReference type="GO" id="GO:0009450">
    <property type="term" value="P:gamma-aminobutyric acid catabolic process"/>
    <property type="evidence" value="ECO:0007669"/>
    <property type="project" value="TreeGrafter"/>
</dbReference>
<dbReference type="PANTHER" id="PTHR43353">
    <property type="entry name" value="SUCCINATE-SEMIALDEHYDE DEHYDROGENASE, MITOCHONDRIAL"/>
    <property type="match status" value="1"/>
</dbReference>
<dbReference type="InterPro" id="IPR050740">
    <property type="entry name" value="Aldehyde_DH_Superfamily"/>
</dbReference>
<name>A0A9Q8YFR2_ENSAD</name>
<sequence length="73" mass="7736">MANDTEFGLAGYFFSRDVSRIGVAEALETGLVGGNTGLISTEMAPSDGIKQSGMGREGSKYGTDDYVNIKYFA</sequence>
<dbReference type="Gene3D" id="3.40.309.10">
    <property type="entry name" value="Aldehyde Dehydrogenase, Chain A, domain 2"/>
    <property type="match status" value="1"/>
</dbReference>
<keyword evidence="4" id="KW-0614">Plasmid</keyword>
<dbReference type="InterPro" id="IPR016162">
    <property type="entry name" value="Ald_DH_N"/>
</dbReference>
<reference evidence="4" key="1">
    <citation type="submission" date="2022-06" db="EMBL/GenBank/DDBJ databases">
        <title>Physiological and biochemical characterization and genomic elucidation of a strain of the genus Ensifer adhaerens M8 that combines arsenic oxidation and chromium reduction.</title>
        <authorList>
            <person name="Li X."/>
            <person name="Yu c."/>
        </authorList>
    </citation>
    <scope>NUCLEOTIDE SEQUENCE</scope>
    <source>
        <strain evidence="4">M8</strain>
        <plasmid evidence="4">pB</plasmid>
    </source>
</reference>
<accession>A0A9Q8YFR2</accession>
<dbReference type="InterPro" id="IPR016163">
    <property type="entry name" value="Ald_DH_C"/>
</dbReference>